<protein>
    <submittedName>
        <fullName evidence="1">Uncharacterized protein</fullName>
    </submittedName>
</protein>
<keyword evidence="2" id="KW-1185">Reference proteome</keyword>
<gene>
    <name evidence="1" type="ORF">ARMSODRAFT_450953</name>
</gene>
<dbReference type="Proteomes" id="UP000218334">
    <property type="component" value="Unassembled WGS sequence"/>
</dbReference>
<dbReference type="InterPro" id="IPR053137">
    <property type="entry name" value="NLR-like"/>
</dbReference>
<name>A0A2H3BCN0_9AGAR</name>
<dbReference type="InterPro" id="IPR027417">
    <property type="entry name" value="P-loop_NTPase"/>
</dbReference>
<dbReference type="PANTHER" id="PTHR46082">
    <property type="entry name" value="ATP/GTP-BINDING PROTEIN-RELATED"/>
    <property type="match status" value="1"/>
</dbReference>
<dbReference type="GO" id="GO:0043531">
    <property type="term" value="F:ADP binding"/>
    <property type="evidence" value="ECO:0007669"/>
    <property type="project" value="InterPro"/>
</dbReference>
<organism evidence="1 2">
    <name type="scientific">Armillaria solidipes</name>
    <dbReference type="NCBI Taxonomy" id="1076256"/>
    <lineage>
        <taxon>Eukaryota</taxon>
        <taxon>Fungi</taxon>
        <taxon>Dikarya</taxon>
        <taxon>Basidiomycota</taxon>
        <taxon>Agaricomycotina</taxon>
        <taxon>Agaricomycetes</taxon>
        <taxon>Agaricomycetidae</taxon>
        <taxon>Agaricales</taxon>
        <taxon>Marasmiineae</taxon>
        <taxon>Physalacriaceae</taxon>
        <taxon>Armillaria</taxon>
    </lineage>
</organism>
<dbReference type="SUPFAM" id="SSF48452">
    <property type="entry name" value="TPR-like"/>
    <property type="match status" value="1"/>
</dbReference>
<feature type="non-terminal residue" evidence="1">
    <location>
        <position position="526"/>
    </location>
</feature>
<dbReference type="AlphaFoldDB" id="A0A2H3BCN0"/>
<proteinExistence type="predicted"/>
<dbReference type="STRING" id="1076256.A0A2H3BCN0"/>
<dbReference type="PANTHER" id="PTHR46082:SF10">
    <property type="entry name" value="NB-ARC DOMAIN-CONTAINING PROTEIN"/>
    <property type="match status" value="1"/>
</dbReference>
<dbReference type="Pfam" id="PF13374">
    <property type="entry name" value="TPR_10"/>
    <property type="match status" value="1"/>
</dbReference>
<accession>A0A2H3BCN0</accession>
<evidence type="ECO:0000313" key="1">
    <source>
        <dbReference type="EMBL" id="PBK64782.1"/>
    </source>
</evidence>
<reference evidence="2" key="1">
    <citation type="journal article" date="2017" name="Nat. Ecol. Evol.">
        <title>Genome expansion and lineage-specific genetic innovations in the forest pathogenic fungi Armillaria.</title>
        <authorList>
            <person name="Sipos G."/>
            <person name="Prasanna A.N."/>
            <person name="Walter M.C."/>
            <person name="O'Connor E."/>
            <person name="Balint B."/>
            <person name="Krizsan K."/>
            <person name="Kiss B."/>
            <person name="Hess J."/>
            <person name="Varga T."/>
            <person name="Slot J."/>
            <person name="Riley R."/>
            <person name="Boka B."/>
            <person name="Rigling D."/>
            <person name="Barry K."/>
            <person name="Lee J."/>
            <person name="Mihaltcheva S."/>
            <person name="LaButti K."/>
            <person name="Lipzen A."/>
            <person name="Waldron R."/>
            <person name="Moloney N.M."/>
            <person name="Sperisen C."/>
            <person name="Kredics L."/>
            <person name="Vagvoelgyi C."/>
            <person name="Patrignani A."/>
            <person name="Fitzpatrick D."/>
            <person name="Nagy I."/>
            <person name="Doyle S."/>
            <person name="Anderson J.B."/>
            <person name="Grigoriev I.V."/>
            <person name="Gueldener U."/>
            <person name="Muensterkoetter M."/>
            <person name="Nagy L.G."/>
        </authorList>
    </citation>
    <scope>NUCLEOTIDE SEQUENCE [LARGE SCALE GENOMIC DNA]</scope>
    <source>
        <strain evidence="2">28-4</strain>
    </source>
</reference>
<dbReference type="Pfam" id="PF13424">
    <property type="entry name" value="TPR_12"/>
    <property type="match status" value="1"/>
</dbReference>
<dbReference type="InterPro" id="IPR011990">
    <property type="entry name" value="TPR-like_helical_dom_sf"/>
</dbReference>
<dbReference type="EMBL" id="KZ293449">
    <property type="protein sequence ID" value="PBK64782.1"/>
    <property type="molecule type" value="Genomic_DNA"/>
</dbReference>
<sequence>MAFVPLLHVVTIVAKGGTGKTQVVLRYVSENPSRFLHVWFFDATSDATLATDFKKLGNAASIGESVDDVRKFLERMHKDWLLIFDNADDPKVDLSKYIPQCDHGNVIITSRLTEVHQMASPDSHLDFSDLEQSEAVDLLLKHAHKNSDNDNQQLASDIVDELGCQALAVATAGAYIASTATCTLSNYLSLFKQKCKQLLNYKMKSLDGYQKTVFSAFQLSFDQLSSSTKLFMQICAFFHHTAIPVELFYRAAAFTGDDIQPGEEKTPAVEELKHFLSLFTHNRSWDDTIDELSCLSLTIYDSGAKALSFHSVLHMCVQETIIDKERVCDITLLLLARATPNGVTDADYQFRRLLVAHADYMYQNNCSTFLIYDCLGRIFNDAGLWIKVENIRQKTLVYCESYFGRHHLNTLRSKSNLAQIYKELGQVEEAKVLEKETLKLCKEVLGERHSDTLRSMSGLAITYEMLGQLEEAEVLQKETLKLCKEVLGECHPNTLRSMNSLAITYEMLGQLEKAEVLKKETLKLRK</sequence>
<dbReference type="Gene3D" id="3.40.50.300">
    <property type="entry name" value="P-loop containing nucleotide triphosphate hydrolases"/>
    <property type="match status" value="1"/>
</dbReference>
<evidence type="ECO:0000313" key="2">
    <source>
        <dbReference type="Proteomes" id="UP000218334"/>
    </source>
</evidence>
<dbReference type="SUPFAM" id="SSF52540">
    <property type="entry name" value="P-loop containing nucleoside triphosphate hydrolases"/>
    <property type="match status" value="1"/>
</dbReference>
<dbReference type="Gene3D" id="1.25.40.10">
    <property type="entry name" value="Tetratricopeptide repeat domain"/>
    <property type="match status" value="1"/>
</dbReference>